<evidence type="ECO:0000313" key="2">
    <source>
        <dbReference type="Proteomes" id="UP001387293"/>
    </source>
</evidence>
<reference evidence="1 2" key="1">
    <citation type="submission" date="2022-12" db="EMBL/GenBank/DDBJ databases">
        <authorList>
            <person name="Muema E."/>
        </authorList>
    </citation>
    <scope>NUCLEOTIDE SEQUENCE [LARGE SCALE GENOMIC DNA]</scope>
    <source>
        <strain evidence="2">1326</strain>
    </source>
</reference>
<dbReference type="Proteomes" id="UP001387293">
    <property type="component" value="Unassembled WGS sequence"/>
</dbReference>
<sequence>MAGDTHLDRLADTSRRPLLYQTVHSAANDHQLPSGVVTQPANTPFQSDLGDDRLGIKAGTHGNRPLHGYVRRRINVPDIKRARQVGPDGQKFRMLGSTSIGQRMAAALVAEGLTQQMRHLGFFDGQLPGSPQKQSHCAVVFYRFLFADADVIGLSEGLGWVGSVDNGMDIGIATRPSGDIGDIVEDSVEFVLLVEAGILE</sequence>
<name>A0ABU8L5Y3_9HYPH</name>
<protein>
    <submittedName>
        <fullName evidence="1">Uncharacterized protein</fullName>
    </submittedName>
</protein>
<dbReference type="RefSeq" id="WP_337109125.1">
    <property type="nucleotide sequence ID" value="NZ_JAPYKS010000037.1"/>
</dbReference>
<feature type="non-terminal residue" evidence="1">
    <location>
        <position position="200"/>
    </location>
</feature>
<dbReference type="EMBL" id="JAPYKS010000037">
    <property type="protein sequence ID" value="MEI9412750.1"/>
    <property type="molecule type" value="Genomic_DNA"/>
</dbReference>
<organism evidence="1 2">
    <name type="scientific">Mesorhizobium salmacidum</name>
    <dbReference type="NCBI Taxonomy" id="3015171"/>
    <lineage>
        <taxon>Bacteria</taxon>
        <taxon>Pseudomonadati</taxon>
        <taxon>Pseudomonadota</taxon>
        <taxon>Alphaproteobacteria</taxon>
        <taxon>Hyphomicrobiales</taxon>
        <taxon>Phyllobacteriaceae</taxon>
        <taxon>Mesorhizobium</taxon>
    </lineage>
</organism>
<proteinExistence type="predicted"/>
<comment type="caution">
    <text evidence="1">The sequence shown here is derived from an EMBL/GenBank/DDBJ whole genome shotgun (WGS) entry which is preliminary data.</text>
</comment>
<gene>
    <name evidence="1" type="ORF">O7A60_28975</name>
</gene>
<accession>A0ABU8L5Y3</accession>
<keyword evidence="2" id="KW-1185">Reference proteome</keyword>
<evidence type="ECO:0000313" key="1">
    <source>
        <dbReference type="EMBL" id="MEI9412750.1"/>
    </source>
</evidence>